<name>A0A4Q2SHX1_9ACTN</name>
<accession>A0A4Q2SHX1</accession>
<protein>
    <submittedName>
        <fullName evidence="4">NmrA/HSCARG family protein</fullName>
    </submittedName>
</protein>
<dbReference type="Proteomes" id="UP000293291">
    <property type="component" value="Unassembled WGS sequence"/>
</dbReference>
<feature type="domain" description="NmrA-like" evidence="3">
    <location>
        <begin position="11"/>
        <end position="287"/>
    </location>
</feature>
<dbReference type="InterPro" id="IPR051164">
    <property type="entry name" value="NmrA-like_oxidored"/>
</dbReference>
<dbReference type="OrthoDB" id="319724at2"/>
<dbReference type="InterPro" id="IPR036291">
    <property type="entry name" value="NAD(P)-bd_dom_sf"/>
</dbReference>
<reference evidence="4 5" key="1">
    <citation type="submission" date="2019-01" db="EMBL/GenBank/DDBJ databases">
        <title>Novel species of Nocardioides.</title>
        <authorList>
            <person name="Liu Q."/>
            <person name="Xin Y.-H."/>
        </authorList>
    </citation>
    <scope>NUCLEOTIDE SEQUENCE [LARGE SCALE GENOMIC DNA]</scope>
    <source>
        <strain evidence="4 5">CGMCC 4.6875</strain>
    </source>
</reference>
<dbReference type="Gene3D" id="3.40.50.720">
    <property type="entry name" value="NAD(P)-binding Rossmann-like Domain"/>
    <property type="match status" value="1"/>
</dbReference>
<dbReference type="AlphaFoldDB" id="A0A4Q2SHX1"/>
<dbReference type="SUPFAM" id="SSF51735">
    <property type="entry name" value="NAD(P)-binding Rossmann-fold domains"/>
    <property type="match status" value="1"/>
</dbReference>
<dbReference type="InterPro" id="IPR008030">
    <property type="entry name" value="NmrA-like"/>
</dbReference>
<dbReference type="CDD" id="cd05251">
    <property type="entry name" value="NmrA_like_SDR_a"/>
    <property type="match status" value="1"/>
</dbReference>
<proteinExistence type="inferred from homology"/>
<dbReference type="Pfam" id="PF05368">
    <property type="entry name" value="NmrA"/>
    <property type="match status" value="1"/>
</dbReference>
<sequence>MEIEEVLMARDELIVVTGATGRQGGAVARHLLADGWRVRGVTRSAGSAAARELARRGVEVVTADMGDLASLGRAFAGAYGVYSVQNAMTATSEGEVAQGRNVATAAAEAGVSHLVHGSAGPGTPGTGVAAWDGKLEVAAYARSRGLSLTVLRPTAFMELMTDKDLYPPVAAWHLMPRIVGEDRPLPWLCADDLGAIAAQAFADPATYAGLDIGLAADVRTIAQCRADWRAVTGRSPRRFPMPLWLFERFVGQDLTRMWRWLATHDIPADVDRTRSLLPTAVTVEEFLRRRLA</sequence>
<evidence type="ECO:0000313" key="4">
    <source>
        <dbReference type="EMBL" id="RYC05115.1"/>
    </source>
</evidence>
<dbReference type="PANTHER" id="PTHR42748">
    <property type="entry name" value="NITROGEN METABOLITE REPRESSION PROTEIN NMRA FAMILY MEMBER"/>
    <property type="match status" value="1"/>
</dbReference>
<dbReference type="PANTHER" id="PTHR42748:SF7">
    <property type="entry name" value="NMRA LIKE REDOX SENSOR 1-RELATED"/>
    <property type="match status" value="1"/>
</dbReference>
<evidence type="ECO:0000256" key="1">
    <source>
        <dbReference type="ARBA" id="ARBA00006328"/>
    </source>
</evidence>
<evidence type="ECO:0000259" key="3">
    <source>
        <dbReference type="Pfam" id="PF05368"/>
    </source>
</evidence>
<evidence type="ECO:0000313" key="5">
    <source>
        <dbReference type="Proteomes" id="UP000293291"/>
    </source>
</evidence>
<organism evidence="4 5">
    <name type="scientific">Nocardioides ganghwensis</name>
    <dbReference type="NCBI Taxonomy" id="252230"/>
    <lineage>
        <taxon>Bacteria</taxon>
        <taxon>Bacillati</taxon>
        <taxon>Actinomycetota</taxon>
        <taxon>Actinomycetes</taxon>
        <taxon>Propionibacteriales</taxon>
        <taxon>Nocardioidaceae</taxon>
        <taxon>Nocardioides</taxon>
    </lineage>
</organism>
<dbReference type="Gene3D" id="3.90.25.10">
    <property type="entry name" value="UDP-galactose 4-epimerase, domain 1"/>
    <property type="match status" value="1"/>
</dbReference>
<comment type="similarity">
    <text evidence="1">Belongs to the NmrA-type oxidoreductase family.</text>
</comment>
<comment type="caution">
    <text evidence="4">The sequence shown here is derived from an EMBL/GenBank/DDBJ whole genome shotgun (WGS) entry which is preliminary data.</text>
</comment>
<evidence type="ECO:0000256" key="2">
    <source>
        <dbReference type="ARBA" id="ARBA00022857"/>
    </source>
</evidence>
<dbReference type="RefSeq" id="WP_129453137.1">
    <property type="nucleotide sequence ID" value="NZ_JACXYX010000003.1"/>
</dbReference>
<dbReference type="EMBL" id="SDWU01000001">
    <property type="protein sequence ID" value="RYC05115.1"/>
    <property type="molecule type" value="Genomic_DNA"/>
</dbReference>
<gene>
    <name evidence="4" type="ORF">EUA07_01080</name>
</gene>
<keyword evidence="5" id="KW-1185">Reference proteome</keyword>
<keyword evidence="2" id="KW-0521">NADP</keyword>